<dbReference type="Proteomes" id="UP000484015">
    <property type="component" value="Unassembled WGS sequence"/>
</dbReference>
<dbReference type="PROSITE" id="PS51257">
    <property type="entry name" value="PROKAR_LIPOPROTEIN"/>
    <property type="match status" value="1"/>
</dbReference>
<dbReference type="AlphaFoldDB" id="A0A6L6Q2G9"/>
<dbReference type="RefSeq" id="WP_155440198.1">
    <property type="nucleotide sequence ID" value="NZ_WNLA01000012.1"/>
</dbReference>
<evidence type="ECO:0000256" key="1">
    <source>
        <dbReference type="SAM" id="SignalP"/>
    </source>
</evidence>
<gene>
    <name evidence="2" type="ORF">GM668_17235</name>
</gene>
<comment type="caution">
    <text evidence="2">The sequence shown here is derived from an EMBL/GenBank/DDBJ whole genome shotgun (WGS) entry which is preliminary data.</text>
</comment>
<organism evidence="2 3">
    <name type="scientific">Pseudoduganella ginsengisoli</name>
    <dbReference type="NCBI Taxonomy" id="1462440"/>
    <lineage>
        <taxon>Bacteria</taxon>
        <taxon>Pseudomonadati</taxon>
        <taxon>Pseudomonadota</taxon>
        <taxon>Betaproteobacteria</taxon>
        <taxon>Burkholderiales</taxon>
        <taxon>Oxalobacteraceae</taxon>
        <taxon>Telluria group</taxon>
        <taxon>Pseudoduganella</taxon>
    </lineage>
</organism>
<accession>A0A6L6Q2G9</accession>
<dbReference type="OrthoDB" id="8759284at2"/>
<protein>
    <submittedName>
        <fullName evidence="2">Uncharacterized protein</fullName>
    </submittedName>
</protein>
<name>A0A6L6Q2G9_9BURK</name>
<evidence type="ECO:0000313" key="3">
    <source>
        <dbReference type="Proteomes" id="UP000484015"/>
    </source>
</evidence>
<sequence>MNVLKNFEALFVVTLGLACAANYVMDTSEAEQPATARAAATTTVAYAAPQDTQVIVVSAKRLTAEQKLQSLRDERKASAQATSRI</sequence>
<keyword evidence="1" id="KW-0732">Signal</keyword>
<feature type="chain" id="PRO_5027052562" evidence="1">
    <location>
        <begin position="21"/>
        <end position="85"/>
    </location>
</feature>
<reference evidence="2 3" key="1">
    <citation type="submission" date="2019-11" db="EMBL/GenBank/DDBJ databases">
        <title>Type strains purchased from KCTC, JCM and DSMZ.</title>
        <authorList>
            <person name="Lu H."/>
        </authorList>
    </citation>
    <scope>NUCLEOTIDE SEQUENCE [LARGE SCALE GENOMIC DNA]</scope>
    <source>
        <strain evidence="2 3">KCTC 42409</strain>
    </source>
</reference>
<dbReference type="EMBL" id="WNLA01000012">
    <property type="protein sequence ID" value="MTW03830.1"/>
    <property type="molecule type" value="Genomic_DNA"/>
</dbReference>
<evidence type="ECO:0000313" key="2">
    <source>
        <dbReference type="EMBL" id="MTW03830.1"/>
    </source>
</evidence>
<keyword evidence="3" id="KW-1185">Reference proteome</keyword>
<proteinExistence type="predicted"/>
<feature type="signal peptide" evidence="1">
    <location>
        <begin position="1"/>
        <end position="20"/>
    </location>
</feature>